<organism evidence="5 6">
    <name type="scientific">Aphanomyces stellatus</name>
    <dbReference type="NCBI Taxonomy" id="120398"/>
    <lineage>
        <taxon>Eukaryota</taxon>
        <taxon>Sar</taxon>
        <taxon>Stramenopiles</taxon>
        <taxon>Oomycota</taxon>
        <taxon>Saprolegniomycetes</taxon>
        <taxon>Saprolegniales</taxon>
        <taxon>Verrucalvaceae</taxon>
        <taxon>Aphanomyces</taxon>
    </lineage>
</organism>
<keyword evidence="2" id="KW-0472">Membrane</keyword>
<reference evidence="4" key="2">
    <citation type="submission" date="2019-06" db="EMBL/GenBank/DDBJ databases">
        <title>Genomics analysis of Aphanomyces spp. identifies a new class of oomycete effector associated with host adaptation.</title>
        <authorList>
            <person name="Gaulin E."/>
        </authorList>
    </citation>
    <scope>NUCLEOTIDE SEQUENCE</scope>
    <source>
        <strain evidence="4">CBS 578.67</strain>
    </source>
</reference>
<dbReference type="EMBL" id="VJMH01005093">
    <property type="protein sequence ID" value="KAF0701344.1"/>
    <property type="molecule type" value="Genomic_DNA"/>
</dbReference>
<evidence type="ECO:0000256" key="1">
    <source>
        <dbReference type="SAM" id="MobiDB-lite"/>
    </source>
</evidence>
<dbReference type="PANTHER" id="PTHR39200:SF1">
    <property type="entry name" value="AUTO-TRANSPORTER ADHESIN HEAD GIN DOMAIN-CONTAINING PROTEIN-RELATED"/>
    <property type="match status" value="1"/>
</dbReference>
<dbReference type="Proteomes" id="UP000332933">
    <property type="component" value="Unassembled WGS sequence"/>
</dbReference>
<dbReference type="Gene3D" id="2.160.20.120">
    <property type="match status" value="4"/>
</dbReference>
<proteinExistence type="predicted"/>
<dbReference type="PANTHER" id="PTHR39200">
    <property type="entry name" value="HYPOTHETICAL EXPORTED PROTEIN"/>
    <property type="match status" value="1"/>
</dbReference>
<evidence type="ECO:0000313" key="6">
    <source>
        <dbReference type="Proteomes" id="UP000332933"/>
    </source>
</evidence>
<keyword evidence="2" id="KW-1133">Transmembrane helix</keyword>
<evidence type="ECO:0000259" key="3">
    <source>
        <dbReference type="Pfam" id="PF10988"/>
    </source>
</evidence>
<name>A0A485KJL4_9STRA</name>
<evidence type="ECO:0000256" key="2">
    <source>
        <dbReference type="SAM" id="Phobius"/>
    </source>
</evidence>
<feature type="domain" description="Putative auto-transporter adhesin head GIN" evidence="3">
    <location>
        <begin position="164"/>
        <end position="283"/>
    </location>
</feature>
<sequence length="766" mass="80979">MTTGGDPSKFKHPYTYVSLENTTALHIDCDRTFVVEDVDATTMWFQGVPTTAAWDSLSYYSIDDGRDIGLKLKCRATGPHLVNIYVPTRSIRTISFTSDGTLVVYPNTLMSSPTESISITNANTGMLFVQDRTSSIQNLHLYAAGAGSIQWDVPTTVVAAAADLRTSDAGNVTLLASNLFLAHELTVSTASSGSVAISAANLTAETTLTTDVSGLGDVVLSSRTGACSNHILRQMGPGNAYTSDVTCAQTSVTAASTGDTYVAASATLVVNQMGSGTVYLVGRTLPRSIQGGAVHRLDTDPSKPSILQAALPPHALAPPLSRDPRTQSPPADWDTERGGIRASGDFYGDIQAVDLDCGRTFLIEAPDATHGAYEVVTDARYFQWRAFGMTVDADGVTLVVVCEPLNVVEPFYLNLHVPTRSIRKITARAAGDVVVYPKTLAANNATNVTIQTAGAGNVFVQDNTVVAHSVHLQADKAGSIQWNVPTTVVTDTLRVQAADAGSVFVFASTSLAATSLTATTFARGSIAIDATSLSVVSLHTDISGAGGVVYSTTAGTCANHSIKQMGPGNAYTSAIPCANTTILAASTGDIFVSTTASLEINQMGSGTVYLQQRLPPPPQVSGPYQLLQTHPAPIGIPVVPVPPHVLKSHQPPPSPETPSPWVNVGVACVFVLVGLVYCFWRCWCCRQSLSTTKPSQRTRNETSTLYGTTRPTTHGRPNAPTAVQQYQNLLQHRQQQLYNPNSGTINYVNQADGSVQLIPDVGMSTS</sequence>
<feature type="transmembrane region" description="Helical" evidence="2">
    <location>
        <begin position="661"/>
        <end position="680"/>
    </location>
</feature>
<evidence type="ECO:0000313" key="5">
    <source>
        <dbReference type="EMBL" id="VFT85083.1"/>
    </source>
</evidence>
<protein>
    <submittedName>
        <fullName evidence="5">Aste57867_8195 protein</fullName>
    </submittedName>
</protein>
<dbReference type="OrthoDB" id="79828at2759"/>
<gene>
    <name evidence="5" type="primary">Aste57867_8195</name>
    <name evidence="4" type="ORF">As57867_008164</name>
    <name evidence="5" type="ORF">ASTE57867_8195</name>
</gene>
<feature type="region of interest" description="Disordered" evidence="1">
    <location>
        <begin position="693"/>
        <end position="719"/>
    </location>
</feature>
<reference evidence="5 6" key="1">
    <citation type="submission" date="2019-03" db="EMBL/GenBank/DDBJ databases">
        <authorList>
            <person name="Gaulin E."/>
            <person name="Dumas B."/>
        </authorList>
    </citation>
    <scope>NUCLEOTIDE SEQUENCE [LARGE SCALE GENOMIC DNA]</scope>
    <source>
        <strain evidence="5">CBS 568.67</strain>
    </source>
</reference>
<dbReference type="EMBL" id="CAADRA010005114">
    <property type="protein sequence ID" value="VFT85083.1"/>
    <property type="molecule type" value="Genomic_DNA"/>
</dbReference>
<accession>A0A485KJL4</accession>
<keyword evidence="2" id="KW-0812">Transmembrane</keyword>
<keyword evidence="6" id="KW-1185">Reference proteome</keyword>
<dbReference type="InterPro" id="IPR021255">
    <property type="entry name" value="DUF2807"/>
</dbReference>
<feature type="compositionally biased region" description="Polar residues" evidence="1">
    <location>
        <begin position="693"/>
        <end position="712"/>
    </location>
</feature>
<evidence type="ECO:0000313" key="4">
    <source>
        <dbReference type="EMBL" id="KAF0701344.1"/>
    </source>
</evidence>
<dbReference type="AlphaFoldDB" id="A0A485KJL4"/>
<feature type="region of interest" description="Disordered" evidence="1">
    <location>
        <begin position="314"/>
        <end position="338"/>
    </location>
</feature>
<dbReference type="Pfam" id="PF10988">
    <property type="entry name" value="DUF2807"/>
    <property type="match status" value="1"/>
</dbReference>